<dbReference type="EMBL" id="VDCV01000006">
    <property type="protein sequence ID" value="KAB5552584.1"/>
    <property type="molecule type" value="Genomic_DNA"/>
</dbReference>
<evidence type="ECO:0000313" key="3">
    <source>
        <dbReference type="Proteomes" id="UP000326939"/>
    </source>
</evidence>
<sequence>MPGAIEVSVLDFMGLQSSSPPSQMSIKGLVFHNHSVVSMGKREYETRDKGDFIFPLATLRENLIVTLLDAKGNEISHTGVETRLVVEKGIWDDTFPLEGGGHVRMKLQFVLSEEDRHRIRLMVQLLCSLPSISSPSCALLLDSPFSFKPFVFVLGSLKKHKVSLLSCHMFKSCLQRELALKKKHDELLSREPRCTEYASAVDSRDASSSRTKHEVSDSRKGVFQSEVMATQVSLIVTLPTFSKSGKYSLENGEGSNCVLKQTSPNEPDKHEDSSSIVPVSQGFGANLKEGSHKILGKKRGMEPPPIEVTLKTIRSKEALYYGSSEPKVTASDKIPVKLKGHEDSALGKQNPLNNTPSNVRNMITAFESSLNQDMKPEVTPLPVKSASSRLEMEFPPKTFWSDEVRTEKNKPEQSLSGRDRGPYLIEDMQGASKNIREGEEHIDFGRAPTVATSFQDTGKLEEELSDASFRNKGSNLVLKNKLQVMDKADIGKEKTSDILMRALVVDKASVPGRMRNEYLGKHPYSKFLARKKHSGDNLLITKSGKETHSKDLERINIQEGSGDAHSSECCGAWIFPYERRRLCITTAGTQLLNLMGSFWDDTKVQPGKMASSVAENMEELSVHGGTGIMSKEHEKTSQSSQKMSKVQGSNDDEASRGPVGQVSSYSLSPNHTFVLVITWSHL</sequence>
<protein>
    <submittedName>
        <fullName evidence="2">Uncharacterized protein</fullName>
    </submittedName>
</protein>
<evidence type="ECO:0000313" key="2">
    <source>
        <dbReference type="EMBL" id="KAB5552584.1"/>
    </source>
</evidence>
<feature type="region of interest" description="Disordered" evidence="1">
    <location>
        <begin position="252"/>
        <end position="283"/>
    </location>
</feature>
<accession>A0A5N5MBL6</accession>
<feature type="region of interest" description="Disordered" evidence="1">
    <location>
        <begin position="631"/>
        <end position="663"/>
    </location>
</feature>
<comment type="caution">
    <text evidence="2">The sequence shown here is derived from an EMBL/GenBank/DDBJ whole genome shotgun (WGS) entry which is preliminary data.</text>
</comment>
<evidence type="ECO:0000256" key="1">
    <source>
        <dbReference type="SAM" id="MobiDB-lite"/>
    </source>
</evidence>
<dbReference type="PANTHER" id="PTHR36810:SF1">
    <property type="entry name" value="OS05G0232200 PROTEIN"/>
    <property type="match status" value="1"/>
</dbReference>
<dbReference type="PANTHER" id="PTHR36810">
    <property type="entry name" value="BNACNNG47150D PROTEIN"/>
    <property type="match status" value="1"/>
</dbReference>
<dbReference type="AlphaFoldDB" id="A0A5N5MBL6"/>
<feature type="compositionally biased region" description="Polar residues" evidence="1">
    <location>
        <begin position="637"/>
        <end position="649"/>
    </location>
</feature>
<name>A0A5N5MBL6_9ROSI</name>
<organism evidence="2 3">
    <name type="scientific">Salix brachista</name>
    <dbReference type="NCBI Taxonomy" id="2182728"/>
    <lineage>
        <taxon>Eukaryota</taxon>
        <taxon>Viridiplantae</taxon>
        <taxon>Streptophyta</taxon>
        <taxon>Embryophyta</taxon>
        <taxon>Tracheophyta</taxon>
        <taxon>Spermatophyta</taxon>
        <taxon>Magnoliopsida</taxon>
        <taxon>eudicotyledons</taxon>
        <taxon>Gunneridae</taxon>
        <taxon>Pentapetalae</taxon>
        <taxon>rosids</taxon>
        <taxon>fabids</taxon>
        <taxon>Malpighiales</taxon>
        <taxon>Salicaceae</taxon>
        <taxon>Saliceae</taxon>
        <taxon>Salix</taxon>
    </lineage>
</organism>
<proteinExistence type="predicted"/>
<dbReference type="Proteomes" id="UP000326939">
    <property type="component" value="Chromosome 6"/>
</dbReference>
<reference evidence="3" key="1">
    <citation type="journal article" date="2019" name="Gigascience">
        <title>De novo genome assembly of the endangered Acer yangbiense, a plant species with extremely small populations endemic to Yunnan Province, China.</title>
        <authorList>
            <person name="Yang J."/>
            <person name="Wariss H.M."/>
            <person name="Tao L."/>
            <person name="Zhang R."/>
            <person name="Yun Q."/>
            <person name="Hollingsworth P."/>
            <person name="Dao Z."/>
            <person name="Luo G."/>
            <person name="Guo H."/>
            <person name="Ma Y."/>
            <person name="Sun W."/>
        </authorList>
    </citation>
    <scope>NUCLEOTIDE SEQUENCE [LARGE SCALE GENOMIC DNA]</scope>
    <source>
        <strain evidence="3">cv. br00</strain>
    </source>
</reference>
<keyword evidence="3" id="KW-1185">Reference proteome</keyword>
<gene>
    <name evidence="2" type="ORF">DKX38_009895</name>
</gene>